<dbReference type="EMBL" id="BK015353">
    <property type="protein sequence ID" value="DAE02820.1"/>
    <property type="molecule type" value="Genomic_DNA"/>
</dbReference>
<protein>
    <submittedName>
        <fullName evidence="1">Uncharacterized protein</fullName>
    </submittedName>
</protein>
<sequence>MKENRKVLCYDIISYMSVLTGFDVTTLTDDDIIIMVENLQELSDYSLLLLHEDLISIYKESCITEV</sequence>
<reference evidence="1" key="1">
    <citation type="journal article" date="2021" name="Proc. Natl. Acad. Sci. U.S.A.">
        <title>A Catalog of Tens of Thousands of Viruses from Human Metagenomes Reveals Hidden Associations with Chronic Diseases.</title>
        <authorList>
            <person name="Tisza M.J."/>
            <person name="Buck C.B."/>
        </authorList>
    </citation>
    <scope>NUCLEOTIDE SEQUENCE</scope>
    <source>
        <strain evidence="1">CtPr92</strain>
    </source>
</reference>
<accession>A0A8S5P9E1</accession>
<proteinExistence type="predicted"/>
<evidence type="ECO:0000313" key="1">
    <source>
        <dbReference type="EMBL" id="DAE02820.1"/>
    </source>
</evidence>
<name>A0A8S5P9E1_9CAUD</name>
<organism evidence="1">
    <name type="scientific">Podoviridae sp. ctPr92</name>
    <dbReference type="NCBI Taxonomy" id="2825247"/>
    <lineage>
        <taxon>Viruses</taxon>
        <taxon>Duplodnaviria</taxon>
        <taxon>Heunggongvirae</taxon>
        <taxon>Uroviricota</taxon>
        <taxon>Caudoviricetes</taxon>
    </lineage>
</organism>